<dbReference type="Pfam" id="PF14588">
    <property type="entry name" value="YjgF_endoribonc"/>
    <property type="match status" value="1"/>
</dbReference>
<keyword evidence="3" id="KW-1185">Reference proteome</keyword>
<reference evidence="2 3" key="1">
    <citation type="submission" date="2015-03" db="EMBL/GenBank/DDBJ databases">
        <title>Complete genome sequence of Muricauda lutaonensis CC-HSB-11T, isolated from a coastal hot spring.</title>
        <authorList>
            <person name="Kim K.M."/>
        </authorList>
    </citation>
    <scope>NUCLEOTIDE SEQUENCE [LARGE SCALE GENOMIC DNA]</scope>
    <source>
        <strain evidence="2 3">CC-HSB-11</strain>
    </source>
</reference>
<dbReference type="InterPro" id="IPR013813">
    <property type="entry name" value="Endoribo_LPSP/chorism_mut-like"/>
</dbReference>
<dbReference type="RefSeq" id="WP_045803070.1">
    <property type="nucleotide sequence ID" value="NZ_CP011071.1"/>
</dbReference>
<dbReference type="AlphaFoldDB" id="A0A0D5YXI6"/>
<dbReference type="EMBL" id="CP011071">
    <property type="protein sequence ID" value="AKA36553.1"/>
    <property type="molecule type" value="Genomic_DNA"/>
</dbReference>
<proteinExistence type="predicted"/>
<evidence type="ECO:0000259" key="1">
    <source>
        <dbReference type="Pfam" id="PF14588"/>
    </source>
</evidence>
<dbReference type="HOGENOM" id="CLU_104845_0_1_10"/>
<gene>
    <name evidence="2" type="ORF">VC82_3009</name>
</gene>
<dbReference type="PATRIC" id="fig|516051.4.peg.3086"/>
<organism evidence="2 3">
    <name type="scientific">Flagellimonas lutaonensis</name>
    <dbReference type="NCBI Taxonomy" id="516051"/>
    <lineage>
        <taxon>Bacteria</taxon>
        <taxon>Pseudomonadati</taxon>
        <taxon>Bacteroidota</taxon>
        <taxon>Flavobacteriia</taxon>
        <taxon>Flavobacteriales</taxon>
        <taxon>Flavobacteriaceae</taxon>
        <taxon>Flagellimonas</taxon>
    </lineage>
</organism>
<evidence type="ECO:0000313" key="2">
    <source>
        <dbReference type="EMBL" id="AKA36553.1"/>
    </source>
</evidence>
<dbReference type="PANTHER" id="PTHR43760:SF1">
    <property type="entry name" value="ENDORIBONUCLEASE L-PSP_CHORISMATE MUTASE-LIKE DOMAIN-CONTAINING PROTEIN"/>
    <property type="match status" value="1"/>
</dbReference>
<name>A0A0D5YXI6_9FLAO</name>
<dbReference type="Proteomes" id="UP000032726">
    <property type="component" value="Chromosome"/>
</dbReference>
<evidence type="ECO:0000313" key="3">
    <source>
        <dbReference type="Proteomes" id="UP000032726"/>
    </source>
</evidence>
<dbReference type="KEGG" id="mlt:VC82_3009"/>
<dbReference type="SUPFAM" id="SSF55298">
    <property type="entry name" value="YjgF-like"/>
    <property type="match status" value="1"/>
</dbReference>
<protein>
    <submittedName>
        <fullName evidence="2">Endoribonuclease L-PSP</fullName>
    </submittedName>
</protein>
<accession>A0A0D5YXI6</accession>
<sequence>MKTPPSERIKELNLKFPPAPKPLGVYRPILVVDNFLYVSGQGTVDFDGSLIKGRAGDTMDKDQAKQAARQVGLTMLSTIMTHFGSLDKIKRVVKVLGMVNCTPDFEQHPYVINGFSELMADVFGNENGIGVRSAVGMMLPDNIPVEIEAMFELYK</sequence>
<dbReference type="InterPro" id="IPR035959">
    <property type="entry name" value="RutC-like_sf"/>
</dbReference>
<dbReference type="CDD" id="cd02199">
    <property type="entry name" value="YjgF_YER057c_UK114_like_1"/>
    <property type="match status" value="1"/>
</dbReference>
<feature type="domain" description="Endoribonuclease L-PSP/chorismate mutase-like" evidence="1">
    <location>
        <begin position="12"/>
        <end position="126"/>
    </location>
</feature>
<dbReference type="STRING" id="516051.VC82_3009"/>
<dbReference type="PANTHER" id="PTHR43760">
    <property type="entry name" value="ENDORIBONUCLEASE-RELATED"/>
    <property type="match status" value="1"/>
</dbReference>
<dbReference type="Gene3D" id="3.30.1330.40">
    <property type="entry name" value="RutC-like"/>
    <property type="match status" value="1"/>
</dbReference>
<dbReference type="OrthoDB" id="9806350at2"/>